<dbReference type="InterPro" id="IPR010998">
    <property type="entry name" value="Integrase_recombinase_N"/>
</dbReference>
<gene>
    <name evidence="4" type="ORF">ENQ35_03980</name>
</gene>
<reference evidence="4" key="1">
    <citation type="journal article" date="2020" name="mSystems">
        <title>Genome- and Community-Level Interaction Insights into Carbon Utilization and Element Cycling Functions of Hydrothermarchaeota in Hydrothermal Sediment.</title>
        <authorList>
            <person name="Zhou Z."/>
            <person name="Liu Y."/>
            <person name="Xu W."/>
            <person name="Pan J."/>
            <person name="Luo Z.H."/>
            <person name="Li M."/>
        </authorList>
    </citation>
    <scope>NUCLEOTIDE SEQUENCE [LARGE SCALE GENOMIC DNA]</scope>
    <source>
        <strain evidence="4">SpSt-301</strain>
    </source>
</reference>
<dbReference type="InterPro" id="IPR002104">
    <property type="entry name" value="Integrase_catalytic"/>
</dbReference>
<dbReference type="AlphaFoldDB" id="A0A7C1J8I2"/>
<keyword evidence="1" id="KW-0238">DNA-binding</keyword>
<dbReference type="PROSITE" id="PS51898">
    <property type="entry name" value="TYR_RECOMBINASE"/>
    <property type="match status" value="1"/>
</dbReference>
<dbReference type="GO" id="GO:0015074">
    <property type="term" value="P:DNA integration"/>
    <property type="evidence" value="ECO:0007669"/>
    <property type="project" value="InterPro"/>
</dbReference>
<evidence type="ECO:0000313" key="4">
    <source>
        <dbReference type="EMBL" id="HDW51870.1"/>
    </source>
</evidence>
<evidence type="ECO:0000259" key="3">
    <source>
        <dbReference type="PROSITE" id="PS51898"/>
    </source>
</evidence>
<dbReference type="Gene3D" id="1.10.443.10">
    <property type="entry name" value="Intergrase catalytic core"/>
    <property type="match status" value="1"/>
</dbReference>
<dbReference type="SUPFAM" id="SSF56349">
    <property type="entry name" value="DNA breaking-rejoining enzymes"/>
    <property type="match status" value="1"/>
</dbReference>
<dbReference type="PANTHER" id="PTHR30349:SF91">
    <property type="entry name" value="INTA PROTEIN"/>
    <property type="match status" value="1"/>
</dbReference>
<name>A0A7C1J8I2_9THEO</name>
<keyword evidence="2" id="KW-0233">DNA recombination</keyword>
<dbReference type="InterPro" id="IPR011010">
    <property type="entry name" value="DNA_brk_join_enz"/>
</dbReference>
<accession>A0A7C1J8I2</accession>
<comment type="caution">
    <text evidence="4">The sequence shown here is derived from an EMBL/GenBank/DDBJ whole genome shotgun (WGS) entry which is preliminary data.</text>
</comment>
<dbReference type="Pfam" id="PF00589">
    <property type="entry name" value="Phage_integrase"/>
    <property type="match status" value="1"/>
</dbReference>
<sequence length="168" mass="19486">MPICRLYRTLIEDLDYSFTTARYVHRTLSKAFEDAVNVYEVLSRNPARKVPAPKVDEFEPVVIRTSDDLYSLLSAAASSIHFPLIVFLLATGLRRSEALGLRWRDVDFERRTLSVTKQLKRNRKGQLGRHKTKTKKTRTVRLSVTAIQALKLQQKNQVNWQHMRFSLA</sequence>
<protein>
    <recommendedName>
        <fullName evidence="3">Tyr recombinase domain-containing protein</fullName>
    </recommendedName>
</protein>
<feature type="domain" description="Tyr recombinase" evidence="3">
    <location>
        <begin position="59"/>
        <end position="168"/>
    </location>
</feature>
<dbReference type="InterPro" id="IPR013762">
    <property type="entry name" value="Integrase-like_cat_sf"/>
</dbReference>
<dbReference type="GO" id="GO:0006310">
    <property type="term" value="P:DNA recombination"/>
    <property type="evidence" value="ECO:0007669"/>
    <property type="project" value="UniProtKB-KW"/>
</dbReference>
<dbReference type="GO" id="GO:0003677">
    <property type="term" value="F:DNA binding"/>
    <property type="evidence" value="ECO:0007669"/>
    <property type="project" value="UniProtKB-KW"/>
</dbReference>
<evidence type="ECO:0000256" key="2">
    <source>
        <dbReference type="ARBA" id="ARBA00023172"/>
    </source>
</evidence>
<dbReference type="Gene3D" id="1.10.150.130">
    <property type="match status" value="1"/>
</dbReference>
<proteinExistence type="predicted"/>
<organism evidence="4">
    <name type="scientific">Ammonifex degensii</name>
    <dbReference type="NCBI Taxonomy" id="42838"/>
    <lineage>
        <taxon>Bacteria</taxon>
        <taxon>Bacillati</taxon>
        <taxon>Bacillota</taxon>
        <taxon>Clostridia</taxon>
        <taxon>Thermoanaerobacterales</taxon>
        <taxon>Thermoanaerobacteraceae</taxon>
        <taxon>Ammonifex</taxon>
    </lineage>
</organism>
<dbReference type="PANTHER" id="PTHR30349">
    <property type="entry name" value="PHAGE INTEGRASE-RELATED"/>
    <property type="match status" value="1"/>
</dbReference>
<evidence type="ECO:0000256" key="1">
    <source>
        <dbReference type="ARBA" id="ARBA00023125"/>
    </source>
</evidence>
<dbReference type="EMBL" id="DSMV01000245">
    <property type="protein sequence ID" value="HDW51870.1"/>
    <property type="molecule type" value="Genomic_DNA"/>
</dbReference>
<dbReference type="InterPro" id="IPR050090">
    <property type="entry name" value="Tyrosine_recombinase_XerCD"/>
</dbReference>